<name>A0A7C9TPH7_9BURK</name>
<dbReference type="PANTHER" id="PTHR33164:SF5">
    <property type="entry name" value="ORGANIC HYDROPEROXIDE RESISTANCE TRANSCRIPTIONAL REGULATOR"/>
    <property type="match status" value="1"/>
</dbReference>
<dbReference type="InterPro" id="IPR055166">
    <property type="entry name" value="Transc_reg_Sar_Rot_HTH"/>
</dbReference>
<dbReference type="GO" id="GO:0003677">
    <property type="term" value="F:DNA binding"/>
    <property type="evidence" value="ECO:0007669"/>
    <property type="project" value="UniProtKB-KW"/>
</dbReference>
<keyword evidence="5" id="KW-0804">Transcription</keyword>
<evidence type="ECO:0000259" key="7">
    <source>
        <dbReference type="PROSITE" id="PS50995"/>
    </source>
</evidence>
<dbReference type="FunFam" id="1.10.10.10:FF:000163">
    <property type="entry name" value="MarR family transcriptional regulator"/>
    <property type="match status" value="1"/>
</dbReference>
<dbReference type="AlphaFoldDB" id="A0A7C9TPH7"/>
<dbReference type="InterPro" id="IPR000835">
    <property type="entry name" value="HTH_MarR-typ"/>
</dbReference>
<evidence type="ECO:0000256" key="2">
    <source>
        <dbReference type="ARBA" id="ARBA00022490"/>
    </source>
</evidence>
<feature type="region of interest" description="Disordered" evidence="6">
    <location>
        <begin position="1"/>
        <end position="22"/>
    </location>
</feature>
<protein>
    <submittedName>
        <fullName evidence="8">MarR family transcriptional regulator</fullName>
    </submittedName>
</protein>
<proteinExistence type="predicted"/>
<gene>
    <name evidence="8" type="ORF">G3A44_22185</name>
</gene>
<evidence type="ECO:0000256" key="3">
    <source>
        <dbReference type="ARBA" id="ARBA00023015"/>
    </source>
</evidence>
<dbReference type="PROSITE" id="PS50995">
    <property type="entry name" value="HTH_MARR_2"/>
    <property type="match status" value="1"/>
</dbReference>
<dbReference type="PANTHER" id="PTHR33164">
    <property type="entry name" value="TRANSCRIPTIONAL REGULATOR, MARR FAMILY"/>
    <property type="match status" value="1"/>
</dbReference>
<dbReference type="Pfam" id="PF22381">
    <property type="entry name" value="Staph_reg_Sar_Rot"/>
    <property type="match status" value="1"/>
</dbReference>
<feature type="domain" description="HTH marR-type" evidence="7">
    <location>
        <begin position="34"/>
        <end position="164"/>
    </location>
</feature>
<organism evidence="8 9">
    <name type="scientific">Ideonella livida</name>
    <dbReference type="NCBI Taxonomy" id="2707176"/>
    <lineage>
        <taxon>Bacteria</taxon>
        <taxon>Pseudomonadati</taxon>
        <taxon>Pseudomonadota</taxon>
        <taxon>Betaproteobacteria</taxon>
        <taxon>Burkholderiales</taxon>
        <taxon>Sphaerotilaceae</taxon>
        <taxon>Ideonella</taxon>
    </lineage>
</organism>
<accession>A0A7C9TPH7</accession>
<keyword evidence="3" id="KW-0805">Transcription regulation</keyword>
<keyword evidence="2" id="KW-0963">Cytoplasm</keyword>
<evidence type="ECO:0000256" key="4">
    <source>
        <dbReference type="ARBA" id="ARBA00023125"/>
    </source>
</evidence>
<keyword evidence="4" id="KW-0238">DNA-binding</keyword>
<dbReference type="InterPro" id="IPR039422">
    <property type="entry name" value="MarR/SlyA-like"/>
</dbReference>
<evidence type="ECO:0000256" key="5">
    <source>
        <dbReference type="ARBA" id="ARBA00023163"/>
    </source>
</evidence>
<dbReference type="Proteomes" id="UP000484255">
    <property type="component" value="Unassembled WGS sequence"/>
</dbReference>
<sequence length="172" mass="18427">MADPARRAAGTGGSPVPSAGPGSAPDAAAWLQLDRQLCFPLYATARLVTRLYQPLLEPLGLTYPQYIVLMILWEQAPCTVGHIGQRALLNTNTLTPLLKRLEQQGLVTRLRRVQDERVVEVHLTPAGQALQARCACVPRQVLAQVGFAADKAAALKGLLVELMDALGPGETA</sequence>
<dbReference type="Gene3D" id="1.10.10.10">
    <property type="entry name" value="Winged helix-like DNA-binding domain superfamily/Winged helix DNA-binding domain"/>
    <property type="match status" value="1"/>
</dbReference>
<reference evidence="8 9" key="1">
    <citation type="submission" date="2020-02" db="EMBL/GenBank/DDBJ databases">
        <title>Ideonella bacterium strain TBM-1.</title>
        <authorList>
            <person name="Chen W.-M."/>
        </authorList>
    </citation>
    <scope>NUCLEOTIDE SEQUENCE [LARGE SCALE GENOMIC DNA]</scope>
    <source>
        <strain evidence="8 9">TBM-1</strain>
    </source>
</reference>
<evidence type="ECO:0000313" key="9">
    <source>
        <dbReference type="Proteomes" id="UP000484255"/>
    </source>
</evidence>
<keyword evidence="9" id="KW-1185">Reference proteome</keyword>
<dbReference type="InterPro" id="IPR036390">
    <property type="entry name" value="WH_DNA-bd_sf"/>
</dbReference>
<evidence type="ECO:0000256" key="6">
    <source>
        <dbReference type="SAM" id="MobiDB-lite"/>
    </source>
</evidence>
<dbReference type="EMBL" id="JAAGOH010000052">
    <property type="protein sequence ID" value="NDY93906.1"/>
    <property type="molecule type" value="Genomic_DNA"/>
</dbReference>
<evidence type="ECO:0000313" key="8">
    <source>
        <dbReference type="EMBL" id="NDY93906.1"/>
    </source>
</evidence>
<comment type="subcellular location">
    <subcellularLocation>
        <location evidence="1">Cytoplasm</location>
    </subcellularLocation>
</comment>
<dbReference type="RefSeq" id="WP_163459932.1">
    <property type="nucleotide sequence ID" value="NZ_JAAGOH010000052.1"/>
</dbReference>
<dbReference type="SMART" id="SM00347">
    <property type="entry name" value="HTH_MARR"/>
    <property type="match status" value="1"/>
</dbReference>
<dbReference type="SUPFAM" id="SSF46785">
    <property type="entry name" value="Winged helix' DNA-binding domain"/>
    <property type="match status" value="1"/>
</dbReference>
<dbReference type="GO" id="GO:0005737">
    <property type="term" value="C:cytoplasm"/>
    <property type="evidence" value="ECO:0007669"/>
    <property type="project" value="UniProtKB-SubCell"/>
</dbReference>
<dbReference type="GO" id="GO:0003700">
    <property type="term" value="F:DNA-binding transcription factor activity"/>
    <property type="evidence" value="ECO:0007669"/>
    <property type="project" value="InterPro"/>
</dbReference>
<comment type="caution">
    <text evidence="8">The sequence shown here is derived from an EMBL/GenBank/DDBJ whole genome shotgun (WGS) entry which is preliminary data.</text>
</comment>
<evidence type="ECO:0000256" key="1">
    <source>
        <dbReference type="ARBA" id="ARBA00004496"/>
    </source>
</evidence>
<dbReference type="InterPro" id="IPR036388">
    <property type="entry name" value="WH-like_DNA-bd_sf"/>
</dbReference>
<dbReference type="GO" id="GO:0006950">
    <property type="term" value="P:response to stress"/>
    <property type="evidence" value="ECO:0007669"/>
    <property type="project" value="TreeGrafter"/>
</dbReference>